<organism evidence="5 6">
    <name type="scientific">Ruthenibacterium intestinale</name>
    <dbReference type="NCBI Taxonomy" id="3133163"/>
    <lineage>
        <taxon>Bacteria</taxon>
        <taxon>Bacillati</taxon>
        <taxon>Bacillota</taxon>
        <taxon>Clostridia</taxon>
        <taxon>Eubacteriales</taxon>
        <taxon>Oscillospiraceae</taxon>
        <taxon>Ruthenibacterium</taxon>
    </lineage>
</organism>
<dbReference type="PANTHER" id="PTHR43312:SF2">
    <property type="entry name" value="OXIDOREDUCTASE"/>
    <property type="match status" value="1"/>
</dbReference>
<dbReference type="RefSeq" id="WP_349216703.1">
    <property type="nucleotide sequence ID" value="NZ_JBBMFA010000103.1"/>
</dbReference>
<sequence>MLKKLGFGMMRLPLTAGGADKDVDLERVAPMVDAFLQRDFCYFDTAYMYHGGCSEEVVRKALTQRHPRSRFLLADKMPVMMLQKSSDQPRIFEQQLARCGVDYFDFYLLHSLTATHYETACRLDTFAFARQQKAEGRIRRLGFSFHDSAQVLDRILTEHPEVDFVQLQINYLDWEDASVQSRLCYETALRHGKPVTVMEPVKGGTLATLPQAALERMRRIHPDWSAPVWALRFAAGLENVQMVLSGMSTLEQVAENTAAMEHTPPFDAAERAAVAGAAALLRQAAAVPCTGCRYCVDGCPAHIPIPRYFELYNTDLGTGGNTFDTHQAYYENYGPTHGKASDCIGCGACVRVCPQHIAIPDRLKEVARHFETD</sequence>
<dbReference type="InterPro" id="IPR017896">
    <property type="entry name" value="4Fe4S_Fe-S-bd"/>
</dbReference>
<dbReference type="PROSITE" id="PS00198">
    <property type="entry name" value="4FE4S_FER_1"/>
    <property type="match status" value="1"/>
</dbReference>
<keyword evidence="1" id="KW-0479">Metal-binding</keyword>
<dbReference type="Gene3D" id="3.30.70.20">
    <property type="match status" value="1"/>
</dbReference>
<accession>A0ABV1GH98</accession>
<dbReference type="EMBL" id="JBBMFA010000103">
    <property type="protein sequence ID" value="MEQ2521190.1"/>
    <property type="molecule type" value="Genomic_DNA"/>
</dbReference>
<keyword evidence="2" id="KW-0408">Iron</keyword>
<evidence type="ECO:0000256" key="1">
    <source>
        <dbReference type="ARBA" id="ARBA00022723"/>
    </source>
</evidence>
<evidence type="ECO:0000313" key="5">
    <source>
        <dbReference type="EMBL" id="MEQ2521190.1"/>
    </source>
</evidence>
<dbReference type="Pfam" id="PF00248">
    <property type="entry name" value="Aldo_ket_red"/>
    <property type="match status" value="1"/>
</dbReference>
<dbReference type="InterPro" id="IPR053135">
    <property type="entry name" value="AKR2_Oxidoreductase"/>
</dbReference>
<dbReference type="InterPro" id="IPR023210">
    <property type="entry name" value="NADP_OxRdtase_dom"/>
</dbReference>
<protein>
    <submittedName>
        <fullName evidence="5">Aldo/keto reductase</fullName>
    </submittedName>
</protein>
<evidence type="ECO:0000256" key="2">
    <source>
        <dbReference type="ARBA" id="ARBA00023004"/>
    </source>
</evidence>
<reference evidence="5 6" key="1">
    <citation type="submission" date="2024-03" db="EMBL/GenBank/DDBJ databases">
        <title>Human intestinal bacterial collection.</title>
        <authorList>
            <person name="Pauvert C."/>
            <person name="Hitch T.C.A."/>
            <person name="Clavel T."/>
        </authorList>
    </citation>
    <scope>NUCLEOTIDE SEQUENCE [LARGE SCALE GENOMIC DNA]</scope>
    <source>
        <strain evidence="5 6">CLA-JM-H11</strain>
    </source>
</reference>
<name>A0ABV1GH98_9FIRM</name>
<feature type="domain" description="4Fe-4S ferredoxin-type" evidence="4">
    <location>
        <begin position="333"/>
        <end position="362"/>
    </location>
</feature>
<comment type="caution">
    <text evidence="5">The sequence shown here is derived from an EMBL/GenBank/DDBJ whole genome shotgun (WGS) entry which is preliminary data.</text>
</comment>
<dbReference type="Pfam" id="PF13187">
    <property type="entry name" value="Fer4_9"/>
    <property type="match status" value="1"/>
</dbReference>
<dbReference type="PANTHER" id="PTHR43312">
    <property type="entry name" value="D-THREO-ALDOSE 1-DEHYDROGENASE"/>
    <property type="match status" value="1"/>
</dbReference>
<dbReference type="SUPFAM" id="SSF46548">
    <property type="entry name" value="alpha-helical ferredoxin"/>
    <property type="match status" value="1"/>
</dbReference>
<gene>
    <name evidence="5" type="ORF">WMO24_12230</name>
</gene>
<dbReference type="CDD" id="cd19096">
    <property type="entry name" value="AKR_Fe-S_oxidoreductase"/>
    <property type="match status" value="1"/>
</dbReference>
<dbReference type="Proteomes" id="UP001477672">
    <property type="component" value="Unassembled WGS sequence"/>
</dbReference>
<dbReference type="Gene3D" id="3.20.20.100">
    <property type="entry name" value="NADP-dependent oxidoreductase domain"/>
    <property type="match status" value="1"/>
</dbReference>
<dbReference type="SUPFAM" id="SSF51430">
    <property type="entry name" value="NAD(P)-linked oxidoreductase"/>
    <property type="match status" value="1"/>
</dbReference>
<dbReference type="PROSITE" id="PS51379">
    <property type="entry name" value="4FE4S_FER_2"/>
    <property type="match status" value="1"/>
</dbReference>
<evidence type="ECO:0000256" key="3">
    <source>
        <dbReference type="ARBA" id="ARBA00023014"/>
    </source>
</evidence>
<keyword evidence="3" id="KW-0411">Iron-sulfur</keyword>
<dbReference type="InterPro" id="IPR017900">
    <property type="entry name" value="4Fe4S_Fe_S_CS"/>
</dbReference>
<evidence type="ECO:0000259" key="4">
    <source>
        <dbReference type="PROSITE" id="PS51379"/>
    </source>
</evidence>
<proteinExistence type="predicted"/>
<dbReference type="InterPro" id="IPR036812">
    <property type="entry name" value="NAD(P)_OxRdtase_dom_sf"/>
</dbReference>
<keyword evidence="6" id="KW-1185">Reference proteome</keyword>
<evidence type="ECO:0000313" key="6">
    <source>
        <dbReference type="Proteomes" id="UP001477672"/>
    </source>
</evidence>